<evidence type="ECO:0000256" key="1">
    <source>
        <dbReference type="SAM" id="MobiDB-lite"/>
    </source>
</evidence>
<feature type="transmembrane region" description="Helical" evidence="2">
    <location>
        <begin position="86"/>
        <end position="108"/>
    </location>
</feature>
<evidence type="ECO:0000313" key="5">
    <source>
        <dbReference type="Proteomes" id="UP000239504"/>
    </source>
</evidence>
<dbReference type="EMBL" id="PJCH01000005">
    <property type="protein sequence ID" value="PQA88216.1"/>
    <property type="molecule type" value="Genomic_DNA"/>
</dbReference>
<comment type="caution">
    <text evidence="4">The sequence shown here is derived from an EMBL/GenBank/DDBJ whole genome shotgun (WGS) entry which is preliminary data.</text>
</comment>
<dbReference type="AlphaFoldDB" id="A0A2S7K6W4"/>
<feature type="compositionally biased region" description="Basic residues" evidence="1">
    <location>
        <begin position="28"/>
        <end position="41"/>
    </location>
</feature>
<keyword evidence="2" id="KW-0812">Transmembrane</keyword>
<feature type="transmembrane region" description="Helical" evidence="2">
    <location>
        <begin position="144"/>
        <end position="166"/>
    </location>
</feature>
<feature type="transmembrane region" description="Helical" evidence="2">
    <location>
        <begin position="172"/>
        <end position="189"/>
    </location>
</feature>
<keyword evidence="2" id="KW-1133">Transmembrane helix</keyword>
<name>A0A2S7K6W4_9PROT</name>
<keyword evidence="2" id="KW-0472">Membrane</keyword>
<feature type="transmembrane region" description="Helical" evidence="2">
    <location>
        <begin position="196"/>
        <end position="212"/>
    </location>
</feature>
<feature type="transmembrane region" description="Helical" evidence="2">
    <location>
        <begin position="284"/>
        <end position="302"/>
    </location>
</feature>
<feature type="transmembrane region" description="Helical" evidence="2">
    <location>
        <begin position="254"/>
        <end position="272"/>
    </location>
</feature>
<protein>
    <recommendedName>
        <fullName evidence="3">DUF2157 domain-containing protein</fullName>
    </recommendedName>
</protein>
<reference evidence="4 5" key="1">
    <citation type="submission" date="2017-12" db="EMBL/GenBank/DDBJ databases">
        <authorList>
            <person name="Hurst M.R.H."/>
        </authorList>
    </citation>
    <scope>NUCLEOTIDE SEQUENCE [LARGE SCALE GENOMIC DNA]</scope>
    <source>
        <strain evidence="4 5">SY-3-19</strain>
    </source>
</reference>
<keyword evidence="5" id="KW-1185">Reference proteome</keyword>
<gene>
    <name evidence="4" type="ORF">CW354_07880</name>
</gene>
<feature type="transmembrane region" description="Helical" evidence="2">
    <location>
        <begin position="120"/>
        <end position="137"/>
    </location>
</feature>
<feature type="domain" description="DUF2157" evidence="3">
    <location>
        <begin position="81"/>
        <end position="194"/>
    </location>
</feature>
<feature type="transmembrane region" description="Helical" evidence="2">
    <location>
        <begin position="224"/>
        <end position="242"/>
    </location>
</feature>
<organism evidence="4 5">
    <name type="scientific">Hyphococcus luteus</name>
    <dbReference type="NCBI Taxonomy" id="2058213"/>
    <lineage>
        <taxon>Bacteria</taxon>
        <taxon>Pseudomonadati</taxon>
        <taxon>Pseudomonadota</taxon>
        <taxon>Alphaproteobacteria</taxon>
        <taxon>Parvularculales</taxon>
        <taxon>Parvularculaceae</taxon>
        <taxon>Hyphococcus</taxon>
    </lineage>
</organism>
<feature type="transmembrane region" description="Helical" evidence="2">
    <location>
        <begin position="340"/>
        <end position="362"/>
    </location>
</feature>
<proteinExistence type="predicted"/>
<evidence type="ECO:0000259" key="3">
    <source>
        <dbReference type="Pfam" id="PF09925"/>
    </source>
</evidence>
<dbReference type="Pfam" id="PF09925">
    <property type="entry name" value="DUF2157"/>
    <property type="match status" value="1"/>
</dbReference>
<evidence type="ECO:0000256" key="2">
    <source>
        <dbReference type="SAM" id="Phobius"/>
    </source>
</evidence>
<dbReference type="InterPro" id="IPR018677">
    <property type="entry name" value="DUF2157"/>
</dbReference>
<feature type="region of interest" description="Disordered" evidence="1">
    <location>
        <begin position="1"/>
        <end position="55"/>
    </location>
</feature>
<sequence length="375" mass="39708">MAGPDAPSEHGPRLQAHRARHGGILPGRKLKRAGAHERRPHASPGKPGSIMLRRGPMGRGKPVIGPVIDKEAPRTPGTLQSEPQDWALALFVLFGAAQIIAAVIFFFAYNWRELADPLKIALPQLAMGIGFLGWAVMGRRSRLGAAAGILATAMIGVSMGVVGQVYQLGADPWRLFAIWAAFALPLSIIARNDAHFAVWFLIVGIAFFLYTEETWGAVMAGNSVVSRSTAIYAAGAAVILFLREITADGAPRWLAWLIAAAALAAPLFGGVINLTGGAGMFETGVAASLALFAVSGGLFAAYRYWRPDRPVQAMAMFAPAAWIAVFGLRVLFSGDFPDSAGAIAGLFFLSALWIVAVTAVLAPGLKRLRDERGAS</sequence>
<feature type="transmembrane region" description="Helical" evidence="2">
    <location>
        <begin position="314"/>
        <end position="334"/>
    </location>
</feature>
<dbReference type="OrthoDB" id="327621at2"/>
<dbReference type="Proteomes" id="UP000239504">
    <property type="component" value="Unassembled WGS sequence"/>
</dbReference>
<evidence type="ECO:0000313" key="4">
    <source>
        <dbReference type="EMBL" id="PQA88216.1"/>
    </source>
</evidence>
<accession>A0A2S7K6W4</accession>